<gene>
    <name evidence="2" type="ORF">ASZ90_014833</name>
</gene>
<feature type="compositionally biased region" description="Polar residues" evidence="1">
    <location>
        <begin position="22"/>
        <end position="31"/>
    </location>
</feature>
<name>A0A0W8F3P8_9ZZZZ</name>
<evidence type="ECO:0000256" key="1">
    <source>
        <dbReference type="SAM" id="MobiDB-lite"/>
    </source>
</evidence>
<dbReference type="EMBL" id="LNQE01001553">
    <property type="protein sequence ID" value="KUG15477.1"/>
    <property type="molecule type" value="Genomic_DNA"/>
</dbReference>
<feature type="region of interest" description="Disordered" evidence="1">
    <location>
        <begin position="1"/>
        <end position="37"/>
    </location>
</feature>
<protein>
    <submittedName>
        <fullName evidence="2">Uncharacterized protein</fullName>
    </submittedName>
</protein>
<accession>A0A0W8F3P8</accession>
<proteinExistence type="predicted"/>
<feature type="compositionally biased region" description="Basic and acidic residues" evidence="1">
    <location>
        <begin position="1"/>
        <end position="21"/>
    </location>
</feature>
<comment type="caution">
    <text evidence="2">The sequence shown here is derived from an EMBL/GenBank/DDBJ whole genome shotgun (WGS) entry which is preliminary data.</text>
</comment>
<dbReference type="AlphaFoldDB" id="A0A0W8F3P8"/>
<evidence type="ECO:0000313" key="2">
    <source>
        <dbReference type="EMBL" id="KUG15477.1"/>
    </source>
</evidence>
<sequence length="37" mass="4127">MHVTQIRREAGGFRAADREPLTSRNGRSQMPVTVMGL</sequence>
<organism evidence="2">
    <name type="scientific">hydrocarbon metagenome</name>
    <dbReference type="NCBI Taxonomy" id="938273"/>
    <lineage>
        <taxon>unclassified sequences</taxon>
        <taxon>metagenomes</taxon>
        <taxon>ecological metagenomes</taxon>
    </lineage>
</organism>
<reference evidence="2" key="1">
    <citation type="journal article" date="2015" name="Proc. Natl. Acad. Sci. U.S.A.">
        <title>Networks of energetic and metabolic interactions define dynamics in microbial communities.</title>
        <authorList>
            <person name="Embree M."/>
            <person name="Liu J.K."/>
            <person name="Al-Bassam M.M."/>
            <person name="Zengler K."/>
        </authorList>
    </citation>
    <scope>NUCLEOTIDE SEQUENCE</scope>
</reference>